<feature type="region of interest" description="Disordered" evidence="1">
    <location>
        <begin position="18"/>
        <end position="87"/>
    </location>
</feature>
<organism evidence="2 3">
    <name type="scientific">Gigaspora rosea</name>
    <dbReference type="NCBI Taxonomy" id="44941"/>
    <lineage>
        <taxon>Eukaryota</taxon>
        <taxon>Fungi</taxon>
        <taxon>Fungi incertae sedis</taxon>
        <taxon>Mucoromycota</taxon>
        <taxon>Glomeromycotina</taxon>
        <taxon>Glomeromycetes</taxon>
        <taxon>Diversisporales</taxon>
        <taxon>Gigasporaceae</taxon>
        <taxon>Gigaspora</taxon>
    </lineage>
</organism>
<feature type="compositionally biased region" description="Low complexity" evidence="1">
    <location>
        <begin position="71"/>
        <end position="80"/>
    </location>
</feature>
<accession>A0A397UXH5</accession>
<keyword evidence="3" id="KW-1185">Reference proteome</keyword>
<feature type="compositionally biased region" description="Polar residues" evidence="1">
    <location>
        <begin position="48"/>
        <end position="57"/>
    </location>
</feature>
<protein>
    <submittedName>
        <fullName evidence="2">Uncharacterized protein</fullName>
    </submittedName>
</protein>
<dbReference type="EMBL" id="QKWP01000784">
    <property type="protein sequence ID" value="RIB14934.1"/>
    <property type="molecule type" value="Genomic_DNA"/>
</dbReference>
<comment type="caution">
    <text evidence="2">The sequence shown here is derived from an EMBL/GenBank/DDBJ whole genome shotgun (WGS) entry which is preliminary data.</text>
</comment>
<sequence length="87" mass="9893">MLYSKTTQFTLTKKLKKAGYKHKLQRRTNDRFCDGTSSGDFNGKFYDGTNNNDSSTAKLYLEQKKEHQATNSDNSNGDSNDNSEDLQ</sequence>
<gene>
    <name evidence="2" type="ORF">C2G38_2193712</name>
</gene>
<evidence type="ECO:0000313" key="2">
    <source>
        <dbReference type="EMBL" id="RIB14934.1"/>
    </source>
</evidence>
<reference evidence="2 3" key="1">
    <citation type="submission" date="2018-06" db="EMBL/GenBank/DDBJ databases">
        <title>Comparative genomics reveals the genomic features of Rhizophagus irregularis, R. cerebriforme, R. diaphanum and Gigaspora rosea, and their symbiotic lifestyle signature.</title>
        <authorList>
            <person name="Morin E."/>
            <person name="San Clemente H."/>
            <person name="Chen E.C.H."/>
            <person name="De La Providencia I."/>
            <person name="Hainaut M."/>
            <person name="Kuo A."/>
            <person name="Kohler A."/>
            <person name="Murat C."/>
            <person name="Tang N."/>
            <person name="Roy S."/>
            <person name="Loubradou J."/>
            <person name="Henrissat B."/>
            <person name="Grigoriev I.V."/>
            <person name="Corradi N."/>
            <person name="Roux C."/>
            <person name="Martin F.M."/>
        </authorList>
    </citation>
    <scope>NUCLEOTIDE SEQUENCE [LARGE SCALE GENOMIC DNA]</scope>
    <source>
        <strain evidence="2 3">DAOM 194757</strain>
    </source>
</reference>
<evidence type="ECO:0000313" key="3">
    <source>
        <dbReference type="Proteomes" id="UP000266673"/>
    </source>
</evidence>
<dbReference type="AlphaFoldDB" id="A0A397UXH5"/>
<name>A0A397UXH5_9GLOM</name>
<evidence type="ECO:0000256" key="1">
    <source>
        <dbReference type="SAM" id="MobiDB-lite"/>
    </source>
</evidence>
<proteinExistence type="predicted"/>
<dbReference type="Proteomes" id="UP000266673">
    <property type="component" value="Unassembled WGS sequence"/>
</dbReference>